<accession>A0A1W6L4X4</accession>
<proteinExistence type="predicted"/>
<dbReference type="SUPFAM" id="SSF53822">
    <property type="entry name" value="Periplasmic binding protein-like I"/>
    <property type="match status" value="1"/>
</dbReference>
<dbReference type="GO" id="GO:0000976">
    <property type="term" value="F:transcription cis-regulatory region binding"/>
    <property type="evidence" value="ECO:0007669"/>
    <property type="project" value="TreeGrafter"/>
</dbReference>
<dbReference type="InterPro" id="IPR046335">
    <property type="entry name" value="LacI/GalR-like_sensor"/>
</dbReference>
<dbReference type="CDD" id="cd01575">
    <property type="entry name" value="PBP1_GntR"/>
    <property type="match status" value="1"/>
</dbReference>
<dbReference type="KEGG" id="rgu:A4W93_05250"/>
<dbReference type="Proteomes" id="UP000193427">
    <property type="component" value="Chromosome"/>
</dbReference>
<dbReference type="EMBL" id="CP015118">
    <property type="protein sequence ID" value="ARN19365.1"/>
    <property type="molecule type" value="Genomic_DNA"/>
</dbReference>
<dbReference type="Pfam" id="PF13377">
    <property type="entry name" value="Peripla_BP_3"/>
    <property type="match status" value="1"/>
</dbReference>
<dbReference type="RefSeq" id="WP_085749623.1">
    <property type="nucleotide sequence ID" value="NZ_BSPR01000002.1"/>
</dbReference>
<dbReference type="Gene3D" id="3.40.50.2300">
    <property type="match status" value="2"/>
</dbReference>
<dbReference type="SMART" id="SM00354">
    <property type="entry name" value="HTH_LACI"/>
    <property type="match status" value="1"/>
</dbReference>
<dbReference type="GO" id="GO:0003700">
    <property type="term" value="F:DNA-binding transcription factor activity"/>
    <property type="evidence" value="ECO:0007669"/>
    <property type="project" value="TreeGrafter"/>
</dbReference>
<sequence>MNASRPFKTPTLADVARVAGVSPITASRALANPGLVSEKTIARVREAVEATGYIPNMLAGGLKSTRSMTVACLVPAISVAQFLPTVQALTDALAAAGYQLVLGQTGYDHAREDALIDTMVARRPDGIVVAGLVHSTAARQKLHRLGIPLVETWDLTEQPIDMLVGFSHQQVGAAVAAFFRRKGWERVGIATGDDHRASLRRQGFTGAWGREVPVAVGPAPSNMALGRQALSRLIEQEPRLQAVYCSSDQLAQGVVTEALSRGLRVPEDLAVCGFGDAAFASQMEPSLTTVQVDGAAIGERAAALIIGRCKGEDVGESVTDVGFRIVERASTG</sequence>
<gene>
    <name evidence="1" type="ORF">A4W93_05250</name>
</gene>
<dbReference type="PROSITE" id="PS50932">
    <property type="entry name" value="HTH_LACI_2"/>
    <property type="match status" value="1"/>
</dbReference>
<dbReference type="STRING" id="946333.A4W93_05250"/>
<evidence type="ECO:0000313" key="2">
    <source>
        <dbReference type="Proteomes" id="UP000193427"/>
    </source>
</evidence>
<dbReference type="PANTHER" id="PTHR30146:SF33">
    <property type="entry name" value="TRANSCRIPTIONAL REGULATOR"/>
    <property type="match status" value="1"/>
</dbReference>
<name>A0A1W6L4X4_9BURK</name>
<reference evidence="1 2" key="1">
    <citation type="submission" date="2016-04" db="EMBL/GenBank/DDBJ databases">
        <title>Complete genome sequence of natural rubber-degrading, novel Gram-negative bacterium, Rhizobacter gummiphilus strain NS21.</title>
        <authorList>
            <person name="Tabata M."/>
            <person name="Kasai D."/>
            <person name="Fukuda M."/>
        </authorList>
    </citation>
    <scope>NUCLEOTIDE SEQUENCE [LARGE SCALE GENOMIC DNA]</scope>
    <source>
        <strain evidence="1 2">NS21</strain>
    </source>
</reference>
<dbReference type="InterPro" id="IPR010982">
    <property type="entry name" value="Lambda_DNA-bd_dom_sf"/>
</dbReference>
<keyword evidence="2" id="KW-1185">Reference proteome</keyword>
<dbReference type="InterPro" id="IPR000843">
    <property type="entry name" value="HTH_LacI"/>
</dbReference>
<dbReference type="AlphaFoldDB" id="A0A1W6L4X4"/>
<evidence type="ECO:0000313" key="1">
    <source>
        <dbReference type="EMBL" id="ARN19365.1"/>
    </source>
</evidence>
<dbReference type="SUPFAM" id="SSF47413">
    <property type="entry name" value="lambda repressor-like DNA-binding domains"/>
    <property type="match status" value="1"/>
</dbReference>
<dbReference type="OrthoDB" id="8770688at2"/>
<dbReference type="PANTHER" id="PTHR30146">
    <property type="entry name" value="LACI-RELATED TRANSCRIPTIONAL REPRESSOR"/>
    <property type="match status" value="1"/>
</dbReference>
<dbReference type="Gene3D" id="1.10.260.40">
    <property type="entry name" value="lambda repressor-like DNA-binding domains"/>
    <property type="match status" value="1"/>
</dbReference>
<dbReference type="InterPro" id="IPR028082">
    <property type="entry name" value="Peripla_BP_I"/>
</dbReference>
<dbReference type="Pfam" id="PF00356">
    <property type="entry name" value="LacI"/>
    <property type="match status" value="1"/>
</dbReference>
<organism evidence="1 2">
    <name type="scientific">Piscinibacter gummiphilus</name>
    <dbReference type="NCBI Taxonomy" id="946333"/>
    <lineage>
        <taxon>Bacteria</taxon>
        <taxon>Pseudomonadati</taxon>
        <taxon>Pseudomonadota</taxon>
        <taxon>Betaproteobacteria</taxon>
        <taxon>Burkholderiales</taxon>
        <taxon>Sphaerotilaceae</taxon>
        <taxon>Piscinibacter</taxon>
    </lineage>
</organism>
<dbReference type="PROSITE" id="PS00356">
    <property type="entry name" value="HTH_LACI_1"/>
    <property type="match status" value="1"/>
</dbReference>
<dbReference type="CDD" id="cd01392">
    <property type="entry name" value="HTH_LacI"/>
    <property type="match status" value="1"/>
</dbReference>
<protein>
    <submittedName>
        <fullName evidence="1">GntR family transcriptional regulator</fullName>
    </submittedName>
</protein>